<comment type="subcellular location">
    <subcellularLocation>
        <location evidence="1">Membrane</location>
        <topology evidence="1">Multi-pass membrane protein</topology>
    </subcellularLocation>
</comment>
<proteinExistence type="predicted"/>
<keyword evidence="2 5" id="KW-0812">Transmembrane</keyword>
<dbReference type="AlphaFoldDB" id="A0A381TPP4"/>
<feature type="transmembrane region" description="Helical" evidence="5">
    <location>
        <begin position="127"/>
        <end position="144"/>
    </location>
</feature>
<feature type="transmembrane region" description="Helical" evidence="5">
    <location>
        <begin position="188"/>
        <end position="209"/>
    </location>
</feature>
<feature type="transmembrane region" description="Helical" evidence="5">
    <location>
        <begin position="156"/>
        <end position="176"/>
    </location>
</feature>
<evidence type="ECO:0000256" key="5">
    <source>
        <dbReference type="SAM" id="Phobius"/>
    </source>
</evidence>
<evidence type="ECO:0000256" key="4">
    <source>
        <dbReference type="ARBA" id="ARBA00023136"/>
    </source>
</evidence>
<dbReference type="InterPro" id="IPR037185">
    <property type="entry name" value="EmrE-like"/>
</dbReference>
<dbReference type="InterPro" id="IPR050638">
    <property type="entry name" value="AA-Vitamin_Transporters"/>
</dbReference>
<keyword evidence="4 5" id="KW-0472">Membrane</keyword>
<feature type="transmembrane region" description="Helical" evidence="5">
    <location>
        <begin position="102"/>
        <end position="120"/>
    </location>
</feature>
<evidence type="ECO:0000256" key="1">
    <source>
        <dbReference type="ARBA" id="ARBA00004141"/>
    </source>
</evidence>
<evidence type="ECO:0000259" key="6">
    <source>
        <dbReference type="Pfam" id="PF00892"/>
    </source>
</evidence>
<name>A0A381TPP4_9ZZZZ</name>
<dbReference type="InterPro" id="IPR000620">
    <property type="entry name" value="EamA_dom"/>
</dbReference>
<reference evidence="7" key="1">
    <citation type="submission" date="2018-05" db="EMBL/GenBank/DDBJ databases">
        <authorList>
            <person name="Lanie J.A."/>
            <person name="Ng W.-L."/>
            <person name="Kazmierczak K.M."/>
            <person name="Andrzejewski T.M."/>
            <person name="Davidsen T.M."/>
            <person name="Wayne K.J."/>
            <person name="Tettelin H."/>
            <person name="Glass J.I."/>
            <person name="Rusch D."/>
            <person name="Podicherti R."/>
            <person name="Tsui H.-C.T."/>
            <person name="Winkler M.E."/>
        </authorList>
    </citation>
    <scope>NUCLEOTIDE SEQUENCE</scope>
</reference>
<organism evidence="7">
    <name type="scientific">marine metagenome</name>
    <dbReference type="NCBI Taxonomy" id="408172"/>
    <lineage>
        <taxon>unclassified sequences</taxon>
        <taxon>metagenomes</taxon>
        <taxon>ecological metagenomes</taxon>
    </lineage>
</organism>
<feature type="domain" description="EamA" evidence="6">
    <location>
        <begin position="158"/>
        <end position="296"/>
    </location>
</feature>
<dbReference type="Pfam" id="PF00892">
    <property type="entry name" value="EamA"/>
    <property type="match status" value="2"/>
</dbReference>
<feature type="transmembrane region" description="Helical" evidence="5">
    <location>
        <begin position="221"/>
        <end position="240"/>
    </location>
</feature>
<dbReference type="PANTHER" id="PTHR32322:SF2">
    <property type="entry name" value="EAMA DOMAIN-CONTAINING PROTEIN"/>
    <property type="match status" value="1"/>
</dbReference>
<keyword evidence="3 5" id="KW-1133">Transmembrane helix</keyword>
<protein>
    <recommendedName>
        <fullName evidence="6">EamA domain-containing protein</fullName>
    </recommendedName>
</protein>
<gene>
    <name evidence="7" type="ORF">METZ01_LOCUS70618</name>
</gene>
<dbReference type="GO" id="GO:0016020">
    <property type="term" value="C:membrane"/>
    <property type="evidence" value="ECO:0007669"/>
    <property type="project" value="UniProtKB-SubCell"/>
</dbReference>
<feature type="transmembrane region" description="Helical" evidence="5">
    <location>
        <begin position="70"/>
        <end position="90"/>
    </location>
</feature>
<feature type="transmembrane region" description="Helical" evidence="5">
    <location>
        <begin position="276"/>
        <end position="295"/>
    </location>
</feature>
<feature type="domain" description="EamA" evidence="6">
    <location>
        <begin position="11"/>
        <end position="142"/>
    </location>
</feature>
<evidence type="ECO:0000256" key="3">
    <source>
        <dbReference type="ARBA" id="ARBA00022989"/>
    </source>
</evidence>
<evidence type="ECO:0000313" key="7">
    <source>
        <dbReference type="EMBL" id="SVA17764.1"/>
    </source>
</evidence>
<feature type="transmembrane region" description="Helical" evidence="5">
    <location>
        <begin position="42"/>
        <end position="58"/>
    </location>
</feature>
<dbReference type="PANTHER" id="PTHR32322">
    <property type="entry name" value="INNER MEMBRANE TRANSPORTER"/>
    <property type="match status" value="1"/>
</dbReference>
<accession>A0A381TPP4</accession>
<evidence type="ECO:0000256" key="2">
    <source>
        <dbReference type="ARBA" id="ARBA00022692"/>
    </source>
</evidence>
<sequence>MVAQRPLWTTYAMLLTVAVTWGAAWPVGRALALAAPPWSAMALRYCLAVPLLFLWLHFAEGVRVPPRSEWRALAVMGVTSVVLYQIGFIFGMRETAASDASLVIALNPVMVALLSVPLLGYRLTRNASIGLASGFAGVALIFLASPNEQIPLEQRLYGNGLIIFGAFAYSIYTVALRSYLLRGGSQSPLGALTWASLFGTLLLLPPMLVEQPWEHAWTMDEWAFLAYLGVLSTVVCYAFYAMGIANIGAPRAASFINLVPIFGIATAVMWPSLNEQFGLTHIASFALVYVGVRLVNTQPPEGVD</sequence>
<feature type="transmembrane region" description="Helical" evidence="5">
    <location>
        <begin position="252"/>
        <end position="270"/>
    </location>
</feature>
<dbReference type="SUPFAM" id="SSF103481">
    <property type="entry name" value="Multidrug resistance efflux transporter EmrE"/>
    <property type="match status" value="2"/>
</dbReference>
<dbReference type="EMBL" id="UINC01004912">
    <property type="protein sequence ID" value="SVA17764.1"/>
    <property type="molecule type" value="Genomic_DNA"/>
</dbReference>